<dbReference type="PANTHER" id="PTHR15002">
    <property type="entry name" value="RIBOSOMAL BIOGENESIS PROTEIN LAS1L"/>
    <property type="match status" value="1"/>
</dbReference>
<name>A0A9P0AS36_BRAAE</name>
<dbReference type="EMBL" id="OV121132">
    <property type="protein sequence ID" value="CAH0546838.1"/>
    <property type="molecule type" value="Genomic_DNA"/>
</dbReference>
<evidence type="ECO:0008006" key="3">
    <source>
        <dbReference type="Google" id="ProtNLM"/>
    </source>
</evidence>
<evidence type="ECO:0000313" key="1">
    <source>
        <dbReference type="EMBL" id="CAH0546838.1"/>
    </source>
</evidence>
<dbReference type="Proteomes" id="UP001154078">
    <property type="component" value="Chromosome 1"/>
</dbReference>
<proteinExistence type="predicted"/>
<dbReference type="Pfam" id="PF04031">
    <property type="entry name" value="Las1"/>
    <property type="match status" value="1"/>
</dbReference>
<protein>
    <recommendedName>
        <fullName evidence="3">LAS1-like protein</fullName>
    </recommendedName>
</protein>
<evidence type="ECO:0000313" key="2">
    <source>
        <dbReference type="Proteomes" id="UP001154078"/>
    </source>
</evidence>
<gene>
    <name evidence="1" type="ORF">MELIAE_LOCUS924</name>
</gene>
<reference evidence="1" key="1">
    <citation type="submission" date="2021-12" db="EMBL/GenBank/DDBJ databases">
        <authorList>
            <person name="King R."/>
        </authorList>
    </citation>
    <scope>NUCLEOTIDE SEQUENCE</scope>
</reference>
<dbReference type="GO" id="GO:0090730">
    <property type="term" value="C:Las1 complex"/>
    <property type="evidence" value="ECO:0007669"/>
    <property type="project" value="InterPro"/>
</dbReference>
<dbReference type="GO" id="GO:0000470">
    <property type="term" value="P:maturation of LSU-rRNA"/>
    <property type="evidence" value="ECO:0007669"/>
    <property type="project" value="TreeGrafter"/>
</dbReference>
<sequence>MSLSQKYSGKVLVPWFNSAEWHYVYSLVNSNKKENLVEALQLLHIWKIRTPLLSAGIEGTLILLDALGTDLEQLTEEQIKQIYALSLMRFLNVCATNNDKQGKFTKTMADSDLPKWLINIRHDVAHNHKLPDLNILDLALTICFNWVKYNYWESQKDKIVDYIVTNVDYPSSIVNVFTVYVDLILKVYHNQEPETYSQEFLDKVNLCIPKRVNSITYNPVGVVCYLEKLLQDKVTVDNAKSIRKVFAQYLVSENTLLSKIYENNDEGKRFRYMWKNLLNILHEKDMLFDVINQLFEETHNALLCNARRRTASLWINELFKALVKSKMIKKEFERISNDYSQLDAKTGKIVLKTFVDKNPHLKDTLDLEINNFPNSEGEEFLEKITENPDEYTKIYLDSVLLFNGKSQLFNKHTNKLLDAYNIAKIPQGSQVIYNLDSLSNLMVDLETTMDFNNEINNINGSTSTNSFLKWTPVSNPGSFTGLPLGVLPTQNRLTNPLLMF</sequence>
<dbReference type="OrthoDB" id="10263222at2759"/>
<dbReference type="GO" id="GO:0000460">
    <property type="term" value="P:maturation of 5.8S rRNA"/>
    <property type="evidence" value="ECO:0007669"/>
    <property type="project" value="TreeGrafter"/>
</dbReference>
<dbReference type="GO" id="GO:0004519">
    <property type="term" value="F:endonuclease activity"/>
    <property type="evidence" value="ECO:0007669"/>
    <property type="project" value="InterPro"/>
</dbReference>
<accession>A0A9P0AS36</accession>
<dbReference type="InterPro" id="IPR007174">
    <property type="entry name" value="Las1"/>
</dbReference>
<keyword evidence="2" id="KW-1185">Reference proteome</keyword>
<dbReference type="GO" id="GO:0030687">
    <property type="term" value="C:preribosome, large subunit precursor"/>
    <property type="evidence" value="ECO:0007669"/>
    <property type="project" value="TreeGrafter"/>
</dbReference>
<dbReference type="PANTHER" id="PTHR15002:SF0">
    <property type="entry name" value="RIBOSOMAL BIOGENESIS PROTEIN LAS1L"/>
    <property type="match status" value="1"/>
</dbReference>
<dbReference type="AlphaFoldDB" id="A0A9P0AS36"/>
<organism evidence="1 2">
    <name type="scientific">Brassicogethes aeneus</name>
    <name type="common">Rape pollen beetle</name>
    <name type="synonym">Meligethes aeneus</name>
    <dbReference type="NCBI Taxonomy" id="1431903"/>
    <lineage>
        <taxon>Eukaryota</taxon>
        <taxon>Metazoa</taxon>
        <taxon>Ecdysozoa</taxon>
        <taxon>Arthropoda</taxon>
        <taxon>Hexapoda</taxon>
        <taxon>Insecta</taxon>
        <taxon>Pterygota</taxon>
        <taxon>Neoptera</taxon>
        <taxon>Endopterygota</taxon>
        <taxon>Coleoptera</taxon>
        <taxon>Polyphaga</taxon>
        <taxon>Cucujiformia</taxon>
        <taxon>Nitidulidae</taxon>
        <taxon>Meligethinae</taxon>
        <taxon>Brassicogethes</taxon>
    </lineage>
</organism>